<protein>
    <submittedName>
        <fullName evidence="1">Uncharacterized protein</fullName>
    </submittedName>
</protein>
<proteinExistence type="predicted"/>
<evidence type="ECO:0000313" key="1">
    <source>
        <dbReference type="EMBL" id="MCE3214735.1"/>
    </source>
</evidence>
<evidence type="ECO:0000313" key="2">
    <source>
        <dbReference type="Proteomes" id="UP000823775"/>
    </source>
</evidence>
<accession>A0ABS8WP78</accession>
<dbReference type="EMBL" id="JACEIK010009834">
    <property type="protein sequence ID" value="MCE3214735.1"/>
    <property type="molecule type" value="Genomic_DNA"/>
</dbReference>
<sequence length="130" mass="14532">HEIKKEEADLHLLLTVHLAGKMIDIIKVKEPATSLALFLTSIEHYARDDSWRGHMLGMLELQLNIGGRPATDKEMSALEERYSLTESAMLMCKVGPTFEEPLDVDEATVLIDDVDDMDDDEEEDATTGAM</sequence>
<gene>
    <name evidence="1" type="ORF">HAX54_053172</name>
</gene>
<keyword evidence="2" id="KW-1185">Reference proteome</keyword>
<name>A0ABS8WP78_DATST</name>
<dbReference type="Proteomes" id="UP000823775">
    <property type="component" value="Unassembled WGS sequence"/>
</dbReference>
<reference evidence="1 2" key="1">
    <citation type="journal article" date="2021" name="BMC Genomics">
        <title>Datura genome reveals duplications of psychoactive alkaloid biosynthetic genes and high mutation rate following tissue culture.</title>
        <authorList>
            <person name="Rajewski A."/>
            <person name="Carter-House D."/>
            <person name="Stajich J."/>
            <person name="Litt A."/>
        </authorList>
    </citation>
    <scope>NUCLEOTIDE SEQUENCE [LARGE SCALE GENOMIC DNA]</scope>
    <source>
        <strain evidence="1">AR-01</strain>
    </source>
</reference>
<feature type="non-terminal residue" evidence="1">
    <location>
        <position position="1"/>
    </location>
</feature>
<organism evidence="1 2">
    <name type="scientific">Datura stramonium</name>
    <name type="common">Jimsonweed</name>
    <name type="synonym">Common thornapple</name>
    <dbReference type="NCBI Taxonomy" id="4076"/>
    <lineage>
        <taxon>Eukaryota</taxon>
        <taxon>Viridiplantae</taxon>
        <taxon>Streptophyta</taxon>
        <taxon>Embryophyta</taxon>
        <taxon>Tracheophyta</taxon>
        <taxon>Spermatophyta</taxon>
        <taxon>Magnoliopsida</taxon>
        <taxon>eudicotyledons</taxon>
        <taxon>Gunneridae</taxon>
        <taxon>Pentapetalae</taxon>
        <taxon>asterids</taxon>
        <taxon>lamiids</taxon>
        <taxon>Solanales</taxon>
        <taxon>Solanaceae</taxon>
        <taxon>Solanoideae</taxon>
        <taxon>Datureae</taxon>
        <taxon>Datura</taxon>
    </lineage>
</organism>
<comment type="caution">
    <text evidence="1">The sequence shown here is derived from an EMBL/GenBank/DDBJ whole genome shotgun (WGS) entry which is preliminary data.</text>
</comment>